<dbReference type="InterPro" id="IPR022928">
    <property type="entry name" value="RNA_2'-PTrans_KptA"/>
</dbReference>
<reference evidence="6" key="1">
    <citation type="submission" date="2021-01" db="EMBL/GenBank/DDBJ databases">
        <title>Whole genome shotgun sequence of Spirilliplanes yamanashiensis NBRC 15828.</title>
        <authorList>
            <person name="Komaki H."/>
            <person name="Tamura T."/>
        </authorList>
    </citation>
    <scope>NUCLEOTIDE SEQUENCE</scope>
    <source>
        <strain evidence="6">NBRC 15828</strain>
    </source>
</reference>
<evidence type="ECO:0000256" key="1">
    <source>
        <dbReference type="ARBA" id="ARBA00009836"/>
    </source>
</evidence>
<dbReference type="AlphaFoldDB" id="A0A8J3Y762"/>
<dbReference type="HAMAP" id="MF_00299">
    <property type="entry name" value="KptA"/>
    <property type="match status" value="1"/>
</dbReference>
<gene>
    <name evidence="5 6" type="primary">kptA</name>
    <name evidence="6" type="ORF">Sya03_21320</name>
</gene>
<evidence type="ECO:0000256" key="4">
    <source>
        <dbReference type="ARBA" id="ARBA00025212"/>
    </source>
</evidence>
<dbReference type="GO" id="GO:0000215">
    <property type="term" value="F:tRNA 2'-phosphotransferase activity"/>
    <property type="evidence" value="ECO:0007669"/>
    <property type="project" value="TreeGrafter"/>
</dbReference>
<keyword evidence="7" id="KW-1185">Reference proteome</keyword>
<comment type="similarity">
    <text evidence="1 5">Belongs to the KptA/TPT1 family.</text>
</comment>
<keyword evidence="2 5" id="KW-0808">Transferase</keyword>
<proteinExistence type="inferred from homology"/>
<keyword evidence="3 5" id="KW-0520">NAD</keyword>
<dbReference type="EMBL" id="BOOY01000014">
    <property type="protein sequence ID" value="GIJ02780.1"/>
    <property type="molecule type" value="Genomic_DNA"/>
</dbReference>
<comment type="caution">
    <text evidence="6">The sequence shown here is derived from an EMBL/GenBank/DDBJ whole genome shotgun (WGS) entry which is preliminary data.</text>
</comment>
<dbReference type="Proteomes" id="UP000652013">
    <property type="component" value="Unassembled WGS sequence"/>
</dbReference>
<dbReference type="EC" id="2.7.1.-" evidence="5"/>
<dbReference type="Gene3D" id="3.20.170.30">
    <property type="match status" value="1"/>
</dbReference>
<evidence type="ECO:0000256" key="3">
    <source>
        <dbReference type="ARBA" id="ARBA00023027"/>
    </source>
</evidence>
<dbReference type="RefSeq" id="WP_239107308.1">
    <property type="nucleotide sequence ID" value="NZ_BAAAGJ010000009.1"/>
</dbReference>
<dbReference type="InterPro" id="IPR042080">
    <property type="entry name" value="RNA_2'-PTrans_N"/>
</dbReference>
<dbReference type="PANTHER" id="PTHR12684">
    <property type="entry name" value="PUTATIVE PHOSPHOTRANSFERASE"/>
    <property type="match status" value="1"/>
</dbReference>
<sequence>MTPDQIRLSKRISRVLRHAPESAGLTLDPQGWVPVADLLAALRISRDRLDAVVAGNDTQRFAVEPGPGGADRIRASQGHSARVGIDLGLAPATPPAVLLHGTPAVNLPSIRAAGLVPGRRQHVHLSADEATARRVGGRRSGDVAVLTVRAGDLAAAGHVFHRSANGVWLTAAVPAAYLR</sequence>
<evidence type="ECO:0000256" key="5">
    <source>
        <dbReference type="HAMAP-Rule" id="MF_00299"/>
    </source>
</evidence>
<dbReference type="Pfam" id="PF01885">
    <property type="entry name" value="PTS_2-RNA"/>
    <property type="match status" value="1"/>
</dbReference>
<dbReference type="InterPro" id="IPR002745">
    <property type="entry name" value="Ptrans_KptA/Tpt1"/>
</dbReference>
<organism evidence="6 7">
    <name type="scientific">Spirilliplanes yamanashiensis</name>
    <dbReference type="NCBI Taxonomy" id="42233"/>
    <lineage>
        <taxon>Bacteria</taxon>
        <taxon>Bacillati</taxon>
        <taxon>Actinomycetota</taxon>
        <taxon>Actinomycetes</taxon>
        <taxon>Micromonosporales</taxon>
        <taxon>Micromonosporaceae</taxon>
        <taxon>Spirilliplanes</taxon>
    </lineage>
</organism>
<dbReference type="GO" id="GO:0006388">
    <property type="term" value="P:tRNA splicing, via endonucleolytic cleavage and ligation"/>
    <property type="evidence" value="ECO:0007669"/>
    <property type="project" value="UniProtKB-UniRule"/>
</dbReference>
<dbReference type="GO" id="GO:0003950">
    <property type="term" value="F:NAD+ poly-ADP-ribosyltransferase activity"/>
    <property type="evidence" value="ECO:0007669"/>
    <property type="project" value="InterPro"/>
</dbReference>
<protein>
    <recommendedName>
        <fullName evidence="5">Probable RNA 2'-phosphotransferase</fullName>
        <ecNumber evidence="5">2.7.1.-</ecNumber>
    </recommendedName>
</protein>
<comment type="function">
    <text evidence="4 5">Removes the 2'-phosphate from RNA via an intermediate in which the phosphate is ADP-ribosylated by NAD followed by a presumed transesterification to release the RNA and generate ADP-ribose 1''-2''-cyclic phosphate (APPR&gt;P). May function as an ADP-ribosylase.</text>
</comment>
<dbReference type="Gene3D" id="1.10.10.970">
    <property type="entry name" value="RNA 2'-phosphotransferase, Tpt1/KptA family, N-terminal domain"/>
    <property type="match status" value="1"/>
</dbReference>
<evidence type="ECO:0000313" key="7">
    <source>
        <dbReference type="Proteomes" id="UP000652013"/>
    </source>
</evidence>
<accession>A0A8J3Y762</accession>
<dbReference type="PANTHER" id="PTHR12684:SF2">
    <property type="entry name" value="TRNA 2'-PHOSPHOTRANSFERASE 1"/>
    <property type="match status" value="1"/>
</dbReference>
<evidence type="ECO:0000313" key="6">
    <source>
        <dbReference type="EMBL" id="GIJ02780.1"/>
    </source>
</evidence>
<dbReference type="SUPFAM" id="SSF56399">
    <property type="entry name" value="ADP-ribosylation"/>
    <property type="match status" value="1"/>
</dbReference>
<name>A0A8J3Y762_9ACTN</name>
<dbReference type="InterPro" id="IPR042081">
    <property type="entry name" value="RNA_2'-PTrans_C"/>
</dbReference>
<evidence type="ECO:0000256" key="2">
    <source>
        <dbReference type="ARBA" id="ARBA00022679"/>
    </source>
</evidence>